<reference evidence="2" key="1">
    <citation type="journal article" date="2020" name="Stud. Mycol.">
        <title>101 Dothideomycetes genomes: a test case for predicting lifestyles and emergence of pathogens.</title>
        <authorList>
            <person name="Haridas S."/>
            <person name="Albert R."/>
            <person name="Binder M."/>
            <person name="Bloem J."/>
            <person name="Labutti K."/>
            <person name="Salamov A."/>
            <person name="Andreopoulos B."/>
            <person name="Baker S."/>
            <person name="Barry K."/>
            <person name="Bills G."/>
            <person name="Bluhm B."/>
            <person name="Cannon C."/>
            <person name="Castanera R."/>
            <person name="Culley D."/>
            <person name="Daum C."/>
            <person name="Ezra D."/>
            <person name="Gonzalez J."/>
            <person name="Henrissat B."/>
            <person name="Kuo A."/>
            <person name="Liang C."/>
            <person name="Lipzen A."/>
            <person name="Lutzoni F."/>
            <person name="Magnuson J."/>
            <person name="Mondo S."/>
            <person name="Nolan M."/>
            <person name="Ohm R."/>
            <person name="Pangilinan J."/>
            <person name="Park H.-J."/>
            <person name="Ramirez L."/>
            <person name="Alfaro M."/>
            <person name="Sun H."/>
            <person name="Tritt A."/>
            <person name="Yoshinaga Y."/>
            <person name="Zwiers L.-H."/>
            <person name="Turgeon B."/>
            <person name="Goodwin S."/>
            <person name="Spatafora J."/>
            <person name="Crous P."/>
            <person name="Grigoriev I."/>
        </authorList>
    </citation>
    <scope>NUCLEOTIDE SEQUENCE</scope>
    <source>
        <strain evidence="2">CBS 627.86</strain>
    </source>
</reference>
<dbReference type="AlphaFoldDB" id="A0A6A5Z0W6"/>
<dbReference type="CDD" id="cd09917">
    <property type="entry name" value="F-box_SF"/>
    <property type="match status" value="1"/>
</dbReference>
<evidence type="ECO:0000259" key="1">
    <source>
        <dbReference type="PROSITE" id="PS50181"/>
    </source>
</evidence>
<feature type="domain" description="F-box" evidence="1">
    <location>
        <begin position="8"/>
        <end position="58"/>
    </location>
</feature>
<sequence length="456" mass="51776">MASPEVGGINLATLPQELIDLVLSFLSTSEKDLQRLRATNRRLSNAATYPLADVYEERLSMTKFLTNRYALTTLLGLVRVHPYRARMQRLRFLFASDFLNELSRQFGVSDVIKERLKEQMDFETIGKGDAYDILLQIFQELRDSDYFQSIKVGVFLGPNIMPVQNLPCFGMERLGSTVLPYYKRRDFQAMRTSSKIPTGATNGDELGLMMKALKQVNCLDKLTLDIQTSTNFGPIFLNTGIEVAAVLRSYATHRIKEIELHDGHHKRVKTTTLSTQARPPEKLLGDLNQFDTLQITGYEHRGAGHSNGEIEFCSACIMAEPFLDAMPMSSLTSLSLHQIRLDNDKTLCQFLQRHKSTLKVLFLSRLTLMEEHWKPILQYASSMPALRRFHGALLRQFTHEGSSTVQRPYVGDHVLCDGADEVKKCLRETVEEFTLVVERQRSYFVVFAGGVVNSFS</sequence>
<dbReference type="SUPFAM" id="SSF81383">
    <property type="entry name" value="F-box domain"/>
    <property type="match status" value="1"/>
</dbReference>
<evidence type="ECO:0000313" key="3">
    <source>
        <dbReference type="Proteomes" id="UP000799770"/>
    </source>
</evidence>
<dbReference type="EMBL" id="ML977332">
    <property type="protein sequence ID" value="KAF2111981.1"/>
    <property type="molecule type" value="Genomic_DNA"/>
</dbReference>
<proteinExistence type="predicted"/>
<organism evidence="2 3">
    <name type="scientific">Lophiotrema nucula</name>
    <dbReference type="NCBI Taxonomy" id="690887"/>
    <lineage>
        <taxon>Eukaryota</taxon>
        <taxon>Fungi</taxon>
        <taxon>Dikarya</taxon>
        <taxon>Ascomycota</taxon>
        <taxon>Pezizomycotina</taxon>
        <taxon>Dothideomycetes</taxon>
        <taxon>Pleosporomycetidae</taxon>
        <taxon>Pleosporales</taxon>
        <taxon>Lophiotremataceae</taxon>
        <taxon>Lophiotrema</taxon>
    </lineage>
</organism>
<accession>A0A6A5Z0W6</accession>
<evidence type="ECO:0000313" key="2">
    <source>
        <dbReference type="EMBL" id="KAF2111981.1"/>
    </source>
</evidence>
<dbReference type="InterPro" id="IPR036047">
    <property type="entry name" value="F-box-like_dom_sf"/>
</dbReference>
<protein>
    <recommendedName>
        <fullName evidence="1">F-box domain-containing protein</fullName>
    </recommendedName>
</protein>
<keyword evidence="3" id="KW-1185">Reference proteome</keyword>
<name>A0A6A5Z0W6_9PLEO</name>
<dbReference type="PROSITE" id="PS50181">
    <property type="entry name" value="FBOX"/>
    <property type="match status" value="1"/>
</dbReference>
<dbReference type="Proteomes" id="UP000799770">
    <property type="component" value="Unassembled WGS sequence"/>
</dbReference>
<dbReference type="InterPro" id="IPR001810">
    <property type="entry name" value="F-box_dom"/>
</dbReference>
<gene>
    <name evidence="2" type="ORF">BDV96DRAFT_164507</name>
</gene>